<keyword evidence="2" id="KW-0964">Secreted</keyword>
<organism evidence="3 4">
    <name type="scientific">Halocaridina rubra</name>
    <name type="common">Hawaiian red shrimp</name>
    <dbReference type="NCBI Taxonomy" id="373956"/>
    <lineage>
        <taxon>Eukaryota</taxon>
        <taxon>Metazoa</taxon>
        <taxon>Ecdysozoa</taxon>
        <taxon>Arthropoda</taxon>
        <taxon>Crustacea</taxon>
        <taxon>Multicrustacea</taxon>
        <taxon>Malacostraca</taxon>
        <taxon>Eumalacostraca</taxon>
        <taxon>Eucarida</taxon>
        <taxon>Decapoda</taxon>
        <taxon>Pleocyemata</taxon>
        <taxon>Caridea</taxon>
        <taxon>Atyoidea</taxon>
        <taxon>Atyidae</taxon>
        <taxon>Halocaridina</taxon>
    </lineage>
</organism>
<reference evidence="3 4" key="1">
    <citation type="submission" date="2023-11" db="EMBL/GenBank/DDBJ databases">
        <title>Halocaridina rubra genome assembly.</title>
        <authorList>
            <person name="Smith C."/>
        </authorList>
    </citation>
    <scope>NUCLEOTIDE SEQUENCE [LARGE SCALE GENOMIC DNA]</scope>
    <source>
        <strain evidence="3">EP-1</strain>
        <tissue evidence="3">Whole</tissue>
    </source>
</reference>
<dbReference type="GO" id="GO:0016042">
    <property type="term" value="P:lipid catabolic process"/>
    <property type="evidence" value="ECO:0007669"/>
    <property type="project" value="InterPro"/>
</dbReference>
<gene>
    <name evidence="3" type="ORF">SK128_025282</name>
</gene>
<dbReference type="GO" id="GO:0050482">
    <property type="term" value="P:arachidonate secretion"/>
    <property type="evidence" value="ECO:0007669"/>
    <property type="project" value="InterPro"/>
</dbReference>
<evidence type="ECO:0000313" key="3">
    <source>
        <dbReference type="EMBL" id="KAK7020610.1"/>
    </source>
</evidence>
<dbReference type="InterPro" id="IPR036444">
    <property type="entry name" value="PLipase_A2_dom_sf"/>
</dbReference>
<dbReference type="Gene3D" id="1.20.90.10">
    <property type="entry name" value="Phospholipase A2 domain"/>
    <property type="match status" value="1"/>
</dbReference>
<sequence length="239" mass="26594">MLSRSQSRGLLSILGRSEKTVLTEQNCSTVGVELSFFAMMKTLIILSLVLSYPFCIAGESYFQSLYDSISQAQKTLKEVAINVNKGLKTLGHTLKFVENFIDSTVDEDCIYTCKKGRIPVPNVNHIPDANGCGSLGVFFDKDDLPRPEMVECCNEHDICYDTCNSDKELCDSKFKACLYNSCKSNEKLMDTFTFKTCKGGAKLLYTATMALGCASYKDAQHNACECVDPKSKTNMRDEF</sequence>
<dbReference type="AlphaFoldDB" id="A0AAN8WJ14"/>
<evidence type="ECO:0008006" key="5">
    <source>
        <dbReference type="Google" id="ProtNLM"/>
    </source>
</evidence>
<name>A0AAN8WJ14_HALRR</name>
<dbReference type="GO" id="GO:0005509">
    <property type="term" value="F:calcium ion binding"/>
    <property type="evidence" value="ECO:0007669"/>
    <property type="project" value="InterPro"/>
</dbReference>
<dbReference type="Proteomes" id="UP001381693">
    <property type="component" value="Unassembled WGS sequence"/>
</dbReference>
<dbReference type="GO" id="GO:0005576">
    <property type="term" value="C:extracellular region"/>
    <property type="evidence" value="ECO:0007669"/>
    <property type="project" value="UniProtKB-SubCell"/>
</dbReference>
<evidence type="ECO:0000256" key="2">
    <source>
        <dbReference type="ARBA" id="ARBA00022525"/>
    </source>
</evidence>
<keyword evidence="4" id="KW-1185">Reference proteome</keyword>
<dbReference type="GO" id="GO:0004623">
    <property type="term" value="F:phospholipase A2 activity"/>
    <property type="evidence" value="ECO:0007669"/>
    <property type="project" value="InterPro"/>
</dbReference>
<dbReference type="PANTHER" id="PTHR12824:SF8">
    <property type="entry name" value="GXIVSPLA2, ISOFORM A"/>
    <property type="match status" value="1"/>
</dbReference>
<comment type="subcellular location">
    <subcellularLocation>
        <location evidence="1">Secreted</location>
    </subcellularLocation>
</comment>
<dbReference type="GO" id="GO:0006644">
    <property type="term" value="P:phospholipid metabolic process"/>
    <property type="evidence" value="ECO:0007669"/>
    <property type="project" value="InterPro"/>
</dbReference>
<dbReference type="InterPro" id="IPR033113">
    <property type="entry name" value="PLA2_histidine"/>
</dbReference>
<protein>
    <recommendedName>
        <fullName evidence="5">Group XIIA secretory phospholipase A2</fullName>
    </recommendedName>
</protein>
<comment type="caution">
    <text evidence="3">The sequence shown here is derived from an EMBL/GenBank/DDBJ whole genome shotgun (WGS) entry which is preliminary data.</text>
</comment>
<dbReference type="SUPFAM" id="SSF48619">
    <property type="entry name" value="Phospholipase A2, PLA2"/>
    <property type="match status" value="1"/>
</dbReference>
<dbReference type="EMBL" id="JAXCGZ010022945">
    <property type="protein sequence ID" value="KAK7020610.1"/>
    <property type="molecule type" value="Genomic_DNA"/>
</dbReference>
<dbReference type="PROSITE" id="PS00118">
    <property type="entry name" value="PA2_HIS"/>
    <property type="match status" value="1"/>
</dbReference>
<evidence type="ECO:0000256" key="1">
    <source>
        <dbReference type="ARBA" id="ARBA00004613"/>
    </source>
</evidence>
<dbReference type="Pfam" id="PF06951">
    <property type="entry name" value="PLA2G12"/>
    <property type="match status" value="1"/>
</dbReference>
<dbReference type="PANTHER" id="PTHR12824">
    <property type="entry name" value="GROUP XII SECRETORY PHOSPHOLIPASE A2 FAMILY MEMBER"/>
    <property type="match status" value="1"/>
</dbReference>
<accession>A0AAN8WJ14</accession>
<evidence type="ECO:0000313" key="4">
    <source>
        <dbReference type="Proteomes" id="UP001381693"/>
    </source>
</evidence>
<proteinExistence type="predicted"/>
<dbReference type="InterPro" id="IPR010711">
    <property type="entry name" value="PLA2G12"/>
</dbReference>